<keyword evidence="19" id="KW-1133">Transmembrane helix</keyword>
<feature type="domain" description="Protein kinase" evidence="20">
    <location>
        <begin position="585"/>
        <end position="1033"/>
    </location>
</feature>
<dbReference type="InterPro" id="IPR017441">
    <property type="entry name" value="Protein_kinase_ATP_BS"/>
</dbReference>
<dbReference type="InterPro" id="IPR011047">
    <property type="entry name" value="Quinoprotein_ADH-like_sf"/>
</dbReference>
<keyword evidence="8 18" id="KW-0067">ATP-binding</keyword>
<evidence type="ECO:0000256" key="1">
    <source>
        <dbReference type="ARBA" id="ARBA00004115"/>
    </source>
</evidence>
<dbReference type="Pfam" id="PF00069">
    <property type="entry name" value="Pkinase"/>
    <property type="match status" value="1"/>
</dbReference>
<evidence type="ECO:0000256" key="5">
    <source>
        <dbReference type="ARBA" id="ARBA00022741"/>
    </source>
</evidence>
<dbReference type="InterPro" id="IPR050339">
    <property type="entry name" value="CC_SR_Kinase"/>
</dbReference>
<dbReference type="SMART" id="SM00220">
    <property type="entry name" value="S_TKc"/>
    <property type="match status" value="1"/>
</dbReference>
<accession>A7ASH0</accession>
<dbReference type="VEuPathDB" id="PiroplasmaDB:BBOV_IV011370"/>
<dbReference type="InterPro" id="IPR008271">
    <property type="entry name" value="Ser/Thr_kinase_AS"/>
</dbReference>
<keyword evidence="7" id="KW-0256">Endoplasmic reticulum</keyword>
<dbReference type="InterPro" id="IPR000719">
    <property type="entry name" value="Prot_kinase_dom"/>
</dbReference>
<protein>
    <recommendedName>
        <fullName evidence="2">non-specific serine/threonine protein kinase</fullName>
        <ecNumber evidence="2">2.7.11.1</ecNumber>
    </recommendedName>
    <alternativeName>
        <fullName evidence="15">PRKR-like endoplasmic reticulum kinase</fullName>
    </alternativeName>
</protein>
<evidence type="ECO:0000256" key="9">
    <source>
        <dbReference type="ARBA" id="ARBA00022845"/>
    </source>
</evidence>
<evidence type="ECO:0000256" key="6">
    <source>
        <dbReference type="ARBA" id="ARBA00022777"/>
    </source>
</evidence>
<evidence type="ECO:0000256" key="4">
    <source>
        <dbReference type="ARBA" id="ARBA00022679"/>
    </source>
</evidence>
<evidence type="ECO:0000256" key="2">
    <source>
        <dbReference type="ARBA" id="ARBA00012513"/>
    </source>
</evidence>
<evidence type="ECO:0000256" key="15">
    <source>
        <dbReference type="ARBA" id="ARBA00041500"/>
    </source>
</evidence>
<comment type="similarity">
    <text evidence="14">Belongs to the protein kinase superfamily. Ser/Thr protein kinase family. GCN2 subfamily.</text>
</comment>
<evidence type="ECO:0000256" key="18">
    <source>
        <dbReference type="PROSITE-ProRule" id="PRU10141"/>
    </source>
</evidence>
<keyword evidence="6 21" id="KW-0418">Kinase</keyword>
<gene>
    <name evidence="21" type="ORF">BBOV_IV011370</name>
</gene>
<dbReference type="OMA" id="ILMEMCN"/>
<evidence type="ECO:0000256" key="17">
    <source>
        <dbReference type="ARBA" id="ARBA00048977"/>
    </source>
</evidence>
<dbReference type="PANTHER" id="PTHR11042:SF160">
    <property type="entry name" value="EUKARYOTIC TRANSLATION INITIATION FACTOR 2-ALPHA KINASE 1"/>
    <property type="match status" value="1"/>
</dbReference>
<comment type="catalytic activity">
    <reaction evidence="16">
        <text>L-threonyl-[protein] + ATP = O-phospho-L-threonyl-[protein] + ADP + H(+)</text>
        <dbReference type="Rhea" id="RHEA:46608"/>
        <dbReference type="Rhea" id="RHEA-COMP:11060"/>
        <dbReference type="Rhea" id="RHEA-COMP:11605"/>
        <dbReference type="ChEBI" id="CHEBI:15378"/>
        <dbReference type="ChEBI" id="CHEBI:30013"/>
        <dbReference type="ChEBI" id="CHEBI:30616"/>
        <dbReference type="ChEBI" id="CHEBI:61977"/>
        <dbReference type="ChEBI" id="CHEBI:456216"/>
        <dbReference type="EC" id="2.7.11.1"/>
    </reaction>
    <physiologicalReaction direction="left-to-right" evidence="16">
        <dbReference type="Rhea" id="RHEA:46609"/>
    </physiologicalReaction>
</comment>
<evidence type="ECO:0000256" key="12">
    <source>
        <dbReference type="ARBA" id="ARBA00023193"/>
    </source>
</evidence>
<comment type="caution">
    <text evidence="21">The sequence shown here is derived from an EMBL/GenBank/DDBJ whole genome shotgun (WGS) entry which is preliminary data.</text>
</comment>
<evidence type="ECO:0000256" key="10">
    <source>
        <dbReference type="ARBA" id="ARBA00023016"/>
    </source>
</evidence>
<keyword evidence="10" id="KW-0346">Stress response</keyword>
<evidence type="ECO:0000259" key="20">
    <source>
        <dbReference type="PROSITE" id="PS50011"/>
    </source>
</evidence>
<dbReference type="GO" id="GO:0005789">
    <property type="term" value="C:endoplasmic reticulum membrane"/>
    <property type="evidence" value="ECO:0007669"/>
    <property type="project" value="UniProtKB-SubCell"/>
</dbReference>
<name>A7ASH0_BABBO</name>
<dbReference type="EMBL" id="AAXT01000002">
    <property type="protein sequence ID" value="EDO07489.1"/>
    <property type="molecule type" value="Genomic_DNA"/>
</dbReference>
<keyword evidence="13" id="KW-0834">Unfolded protein response</keyword>
<keyword evidence="22" id="KW-1185">Reference proteome</keyword>
<dbReference type="GO" id="GO:0005634">
    <property type="term" value="C:nucleus"/>
    <property type="evidence" value="ECO:0007669"/>
    <property type="project" value="TreeGrafter"/>
</dbReference>
<evidence type="ECO:0000256" key="14">
    <source>
        <dbReference type="ARBA" id="ARBA00037982"/>
    </source>
</evidence>
<organism evidence="21 22">
    <name type="scientific">Babesia bovis</name>
    <dbReference type="NCBI Taxonomy" id="5865"/>
    <lineage>
        <taxon>Eukaryota</taxon>
        <taxon>Sar</taxon>
        <taxon>Alveolata</taxon>
        <taxon>Apicomplexa</taxon>
        <taxon>Aconoidasida</taxon>
        <taxon>Piroplasmida</taxon>
        <taxon>Babesiidae</taxon>
        <taxon>Babesia</taxon>
    </lineage>
</organism>
<evidence type="ECO:0000256" key="7">
    <source>
        <dbReference type="ARBA" id="ARBA00022824"/>
    </source>
</evidence>
<dbReference type="EC" id="2.7.11.1" evidence="2"/>
<keyword evidence="4" id="KW-0808">Transferase</keyword>
<evidence type="ECO:0000313" key="22">
    <source>
        <dbReference type="Proteomes" id="UP000002173"/>
    </source>
</evidence>
<dbReference type="AlphaFoldDB" id="A7ASH0"/>
<keyword evidence="19" id="KW-0472">Membrane</keyword>
<comment type="subcellular location">
    <subcellularLocation>
        <location evidence="1">Endoplasmic reticulum membrane</location>
        <topology evidence="1">Single-pass type I membrane protein</topology>
    </subcellularLocation>
</comment>
<evidence type="ECO:0000256" key="16">
    <source>
        <dbReference type="ARBA" id="ARBA00048659"/>
    </source>
</evidence>
<reference evidence="22" key="2">
    <citation type="journal article" date="2020" name="Data Brief">
        <title>Transcriptome dataset of Babesia bovis life stages within vertebrate and invertebrate hosts.</title>
        <authorList>
            <person name="Ueti M.W."/>
            <person name="Johnson W.C."/>
            <person name="Kappmeyer L.S."/>
            <person name="Herndon D.R."/>
            <person name="Mousel M.R."/>
            <person name="Reif K.E."/>
            <person name="Taus N.S."/>
            <person name="Ifeonu O.O."/>
            <person name="Silva J.C."/>
            <person name="Suarez C.E."/>
            <person name="Brayton K.A."/>
        </authorList>
    </citation>
    <scope>NUCLEOTIDE SEQUENCE [LARGE SCALE GENOMIC DNA]</scope>
</reference>
<keyword evidence="11" id="KW-0325">Glycoprotein</keyword>
<dbReference type="Gene3D" id="3.30.200.20">
    <property type="entry name" value="Phosphorylase Kinase, domain 1"/>
    <property type="match status" value="1"/>
</dbReference>
<dbReference type="GO" id="GO:0006986">
    <property type="term" value="P:response to unfolded protein"/>
    <property type="evidence" value="ECO:0007669"/>
    <property type="project" value="UniProtKB-KW"/>
</dbReference>
<reference evidence="21 22" key="1">
    <citation type="journal article" date="2007" name="PLoS Pathog.">
        <title>Genome sequence of Babesia bovis and comparative analysis of apicomplexan hemoprotozoa.</title>
        <authorList>
            <person name="Brayton K.A."/>
            <person name="Lau A.O.T."/>
            <person name="Herndon D.R."/>
            <person name="Hannick L."/>
            <person name="Kappmeyer L.S."/>
            <person name="Berens S.J."/>
            <person name="Bidwell S.L."/>
            <person name="Brown W.C."/>
            <person name="Crabtree J."/>
            <person name="Fadrosh D."/>
            <person name="Feldblum T."/>
            <person name="Forberger H.A."/>
            <person name="Haas B.J."/>
            <person name="Howell J.M."/>
            <person name="Khouri H."/>
            <person name="Koo H."/>
            <person name="Mann D.J."/>
            <person name="Norimine J."/>
            <person name="Paulsen I.T."/>
            <person name="Radune D."/>
            <person name="Ren Q."/>
            <person name="Smith R.K. Jr."/>
            <person name="Suarez C.E."/>
            <person name="White O."/>
            <person name="Wortman J.R."/>
            <person name="Knowles D.P. Jr."/>
            <person name="McElwain T.F."/>
            <person name="Nene V.M."/>
        </authorList>
    </citation>
    <scope>NUCLEOTIDE SEQUENCE [LARGE SCALE GENOMIC DNA]</scope>
    <source>
        <strain evidence="21">T2Bo</strain>
    </source>
</reference>
<dbReference type="Proteomes" id="UP000002173">
    <property type="component" value="Unassembled WGS sequence"/>
</dbReference>
<dbReference type="PROSITE" id="PS00108">
    <property type="entry name" value="PROTEIN_KINASE_ST"/>
    <property type="match status" value="1"/>
</dbReference>
<keyword evidence="9" id="KW-0810">Translation regulation</keyword>
<feature type="binding site" evidence="18">
    <location>
        <position position="616"/>
    </location>
    <ligand>
        <name>ATP</name>
        <dbReference type="ChEBI" id="CHEBI:30616"/>
    </ligand>
</feature>
<comment type="catalytic activity">
    <reaction evidence="17">
        <text>L-seryl-[protein] + ATP = O-phospho-L-seryl-[protein] + ADP + H(+)</text>
        <dbReference type="Rhea" id="RHEA:17989"/>
        <dbReference type="Rhea" id="RHEA-COMP:9863"/>
        <dbReference type="Rhea" id="RHEA-COMP:11604"/>
        <dbReference type="ChEBI" id="CHEBI:15378"/>
        <dbReference type="ChEBI" id="CHEBI:29999"/>
        <dbReference type="ChEBI" id="CHEBI:30616"/>
        <dbReference type="ChEBI" id="CHEBI:83421"/>
        <dbReference type="ChEBI" id="CHEBI:456216"/>
        <dbReference type="EC" id="2.7.11.1"/>
    </reaction>
    <physiologicalReaction direction="left-to-right" evidence="17">
        <dbReference type="Rhea" id="RHEA:17990"/>
    </physiologicalReaction>
</comment>
<dbReference type="Gene3D" id="1.10.510.10">
    <property type="entry name" value="Transferase(Phosphotransferase) domain 1"/>
    <property type="match status" value="1"/>
</dbReference>
<dbReference type="SUPFAM" id="SSF50998">
    <property type="entry name" value="Quinoprotein alcohol dehydrogenase-like"/>
    <property type="match status" value="1"/>
</dbReference>
<reference evidence="22" key="3">
    <citation type="journal article" date="2021" name="Int. J. Parasitol.">
        <title>Comparative analysis of gene expression between Babesia bovis blood stages and kinetes allowed by improved genome annotation.</title>
        <authorList>
            <person name="Ueti M.W."/>
            <person name="Johnson W.C."/>
            <person name="Kappmeyer L.S."/>
            <person name="Herndon D.R."/>
            <person name="Mousel M.R."/>
            <person name="Reif K.E."/>
            <person name="Taus N.S."/>
            <person name="Ifeonu O.O."/>
            <person name="Silva J.C."/>
            <person name="Suarez C.E."/>
            <person name="Brayton K.A."/>
        </authorList>
    </citation>
    <scope>NUCLEOTIDE SEQUENCE [LARGE SCALE GENOMIC DNA]</scope>
</reference>
<dbReference type="InterPro" id="IPR011009">
    <property type="entry name" value="Kinase-like_dom_sf"/>
</dbReference>
<dbReference type="InterPro" id="IPR015943">
    <property type="entry name" value="WD40/YVTN_repeat-like_dom_sf"/>
</dbReference>
<sequence length="1033" mass="116319">MNNVSLARTSNRSLWPWNEDTGGHIGLVILDTEGLAYNTNFSRNVLWVTRLTDNLLNVRKPNVQTTQTACALNSIPIDSSADTAERNCQANGTDTTSYARESTRRHSMRHLVPSYDGFVYCVNESGHHQLLHIHVRDIVNFTPFRTPLLDGVYLEGSRYSSVMALDFETGSYIARHPNGVSVTNDVGPIRDPGPDGCNLQQLHIAYTDWTVRAFDDKTHDELWSFNWREIGAVNSESTSPPIIERIRDVIQVEGKILSIQYEEDGDSYREYMNFPFDIAAVFAVINRPNDDILTLQLVERIAIPPPAAFLQNSSNKGFEPIRLTSSSYFGTSMLSVSNGVIDVPNMWDVGARLGPDTGSGRLIEIKVVDPLHYTSDTRLEPLTISQAARLRWRHMKWHYVMRCWIVLFIFAVIVTCLRLLRHCINTKSRFIISWHRIPFADIISNYASMIIGDIERRAFEATERVIYNVDHLSPMYSVDTVCRTFNVPLGILNFNERSTPAAQLLNLISPSSRRSLAAQSTEQSLGQEVNNTTELSATVAESSIQDAANNEDDVTRDDELQHISVVPSGTPLAGFLENGRFLRTFDCIKLLGKGGFGSVYRAQHKLEPGNPTYAVKLVLLRLKASEGLTSKRYFREIAANREISSKYVVRYFTWWCEEPHFLPLTQLTAELQSAAATNVKHLVDNNSIDTHRTKTLHGFMDHYQDMLKELVARSSDESVNSVLSANRYNIPRGPIRRSLTVIGEQTDQSHCPSVDSMLNGACAIPFEEENNQSGCPADTPSSQGIVFAYSQTPQMLQNNLGLRDISRKNNIEHASRHKDDEKSYPVVLLILMELCRGFTLREWLNRPERDDKPLGTVMSSDGIPIEFDLFRQLIKGLRDIHANNFIHRDLKPENIFVDPITNALKIGDFGLVGFISQSTRDTCDSPQDITLGHDPLELYQDGIIHPRELLRPGSSIPEHIIGTPGYTAPEGGFNCSEKADIYSASLILLELLSPRFKTSMERFAVLENYRNAGTTVSHRDTKKTKEHGIYVVR</sequence>
<evidence type="ECO:0000313" key="21">
    <source>
        <dbReference type="EMBL" id="EDO07489.1"/>
    </source>
</evidence>
<keyword evidence="5 18" id="KW-0547">Nucleotide-binding</keyword>
<evidence type="ECO:0000256" key="8">
    <source>
        <dbReference type="ARBA" id="ARBA00022840"/>
    </source>
</evidence>
<keyword evidence="12" id="KW-0652">Protein synthesis inhibitor</keyword>
<dbReference type="GO" id="GO:0005524">
    <property type="term" value="F:ATP binding"/>
    <property type="evidence" value="ECO:0007669"/>
    <property type="project" value="UniProtKB-UniRule"/>
</dbReference>
<dbReference type="SUPFAM" id="SSF56112">
    <property type="entry name" value="Protein kinase-like (PK-like)"/>
    <property type="match status" value="1"/>
</dbReference>
<dbReference type="InParanoid" id="A7ASH0"/>
<dbReference type="GO" id="GO:0017148">
    <property type="term" value="P:negative regulation of translation"/>
    <property type="evidence" value="ECO:0007669"/>
    <property type="project" value="UniProtKB-KW"/>
</dbReference>
<evidence type="ECO:0000256" key="13">
    <source>
        <dbReference type="ARBA" id="ARBA00023230"/>
    </source>
</evidence>
<evidence type="ECO:0000256" key="11">
    <source>
        <dbReference type="ARBA" id="ARBA00023180"/>
    </source>
</evidence>
<keyword evidence="19" id="KW-0812">Transmembrane</keyword>
<dbReference type="STRING" id="5865.A7ASH0"/>
<dbReference type="PROSITE" id="PS00107">
    <property type="entry name" value="PROTEIN_KINASE_ATP"/>
    <property type="match status" value="1"/>
</dbReference>
<proteinExistence type="inferred from homology"/>
<keyword evidence="3" id="KW-0723">Serine/threonine-protein kinase</keyword>
<dbReference type="Gene3D" id="2.130.10.10">
    <property type="entry name" value="YVTN repeat-like/Quinoprotein amine dehydrogenase"/>
    <property type="match status" value="1"/>
</dbReference>
<dbReference type="PANTHER" id="PTHR11042">
    <property type="entry name" value="EUKARYOTIC TRANSLATION INITIATION FACTOR 2-ALPHA KINASE EIF2-ALPHA KINASE -RELATED"/>
    <property type="match status" value="1"/>
</dbReference>
<feature type="transmembrane region" description="Helical" evidence="19">
    <location>
        <begin position="399"/>
        <end position="420"/>
    </location>
</feature>
<evidence type="ECO:0000256" key="3">
    <source>
        <dbReference type="ARBA" id="ARBA00022527"/>
    </source>
</evidence>
<dbReference type="GO" id="GO:0004694">
    <property type="term" value="F:eukaryotic translation initiation factor 2alpha kinase activity"/>
    <property type="evidence" value="ECO:0007669"/>
    <property type="project" value="TreeGrafter"/>
</dbReference>
<dbReference type="eggNOG" id="KOG1035">
    <property type="taxonomic scope" value="Eukaryota"/>
</dbReference>
<dbReference type="PROSITE" id="PS50011">
    <property type="entry name" value="PROTEIN_KINASE_DOM"/>
    <property type="match status" value="1"/>
</dbReference>
<evidence type="ECO:0000256" key="19">
    <source>
        <dbReference type="SAM" id="Phobius"/>
    </source>
</evidence>